<comment type="similarity">
    <text evidence="8 11">Belongs to the QueC family.</text>
</comment>
<keyword evidence="13" id="KW-1185">Reference proteome</keyword>
<evidence type="ECO:0000256" key="11">
    <source>
        <dbReference type="HAMAP-Rule" id="MF_01633"/>
    </source>
</evidence>
<dbReference type="PANTHER" id="PTHR42914">
    <property type="entry name" value="7-CYANO-7-DEAZAGUANINE SYNTHASE"/>
    <property type="match status" value="1"/>
</dbReference>
<keyword evidence="4 11" id="KW-0547">Nucleotide-binding</keyword>
<comment type="pathway">
    <text evidence="1 11">Purine metabolism; 7-cyano-7-deazaguanine biosynthesis.</text>
</comment>
<evidence type="ECO:0000256" key="10">
    <source>
        <dbReference type="ARBA" id="ARBA00047890"/>
    </source>
</evidence>
<accession>A0A1C7PC70</accession>
<evidence type="ECO:0000256" key="1">
    <source>
        <dbReference type="ARBA" id="ARBA00005061"/>
    </source>
</evidence>
<protein>
    <recommendedName>
        <fullName evidence="9 11">7-cyano-7-deazaguanine synthase</fullName>
        <ecNumber evidence="9 11">6.3.4.20</ecNumber>
    </recommendedName>
    <alternativeName>
        <fullName evidence="11">7-cyano-7-carbaguanine synthase</fullName>
    </alternativeName>
    <alternativeName>
        <fullName evidence="11">PreQ(0) synthase</fullName>
    </alternativeName>
    <alternativeName>
        <fullName evidence="11">Queuosine biosynthesis protein QueC</fullName>
    </alternativeName>
</protein>
<keyword evidence="7 11" id="KW-0067">ATP-binding</keyword>
<dbReference type="PATRIC" id="fig|1679444.3.peg.2781"/>
<dbReference type="NCBIfam" id="TIGR00364">
    <property type="entry name" value="7-cyano-7-deazaguanine synthase QueC"/>
    <property type="match status" value="1"/>
</dbReference>
<evidence type="ECO:0000256" key="4">
    <source>
        <dbReference type="ARBA" id="ARBA00022741"/>
    </source>
</evidence>
<evidence type="ECO:0000313" key="12">
    <source>
        <dbReference type="EMBL" id="SEH96548.1"/>
    </source>
</evidence>
<reference evidence="13" key="1">
    <citation type="submission" date="2016-09" db="EMBL/GenBank/DDBJ databases">
        <authorList>
            <person name="Koehorst J."/>
        </authorList>
    </citation>
    <scope>NUCLEOTIDE SEQUENCE [LARGE SCALE GENOMIC DNA]</scope>
</reference>
<dbReference type="AlphaFoldDB" id="A0A1C7PC70"/>
<dbReference type="GO" id="GO:0005524">
    <property type="term" value="F:ATP binding"/>
    <property type="evidence" value="ECO:0007669"/>
    <property type="project" value="UniProtKB-UniRule"/>
</dbReference>
<dbReference type="Proteomes" id="UP000176204">
    <property type="component" value="Chromosome I"/>
</dbReference>
<keyword evidence="6 11" id="KW-0862">Zinc</keyword>
<keyword evidence="2 11" id="KW-0436">Ligase</keyword>
<dbReference type="SUPFAM" id="SSF52402">
    <property type="entry name" value="Adenine nucleotide alpha hydrolases-like"/>
    <property type="match status" value="1"/>
</dbReference>
<dbReference type="Gene3D" id="3.40.50.620">
    <property type="entry name" value="HUPs"/>
    <property type="match status" value="1"/>
</dbReference>
<keyword evidence="3 11" id="KW-0479">Metal-binding</keyword>
<dbReference type="UniPathway" id="UPA00391"/>
<dbReference type="GO" id="GO:0016879">
    <property type="term" value="F:ligase activity, forming carbon-nitrogen bonds"/>
    <property type="evidence" value="ECO:0007669"/>
    <property type="project" value="UniProtKB-UniRule"/>
</dbReference>
<evidence type="ECO:0000256" key="9">
    <source>
        <dbReference type="ARBA" id="ARBA00039149"/>
    </source>
</evidence>
<dbReference type="RefSeq" id="WP_067775172.1">
    <property type="nucleotide sequence ID" value="NZ_LIGX01000021.1"/>
</dbReference>
<dbReference type="CDD" id="cd01995">
    <property type="entry name" value="QueC-like"/>
    <property type="match status" value="1"/>
</dbReference>
<feature type="binding site" evidence="11">
    <location>
        <position position="196"/>
    </location>
    <ligand>
        <name>Zn(2+)</name>
        <dbReference type="ChEBI" id="CHEBI:29105"/>
    </ligand>
</feature>
<evidence type="ECO:0000256" key="5">
    <source>
        <dbReference type="ARBA" id="ARBA00022785"/>
    </source>
</evidence>
<feature type="binding site" evidence="11">
    <location>
        <position position="199"/>
    </location>
    <ligand>
        <name>Zn(2+)</name>
        <dbReference type="ChEBI" id="CHEBI:29105"/>
    </ligand>
</feature>
<organism evidence="12 13">
    <name type="scientific">Akkermansia glycaniphila</name>
    <dbReference type="NCBI Taxonomy" id="1679444"/>
    <lineage>
        <taxon>Bacteria</taxon>
        <taxon>Pseudomonadati</taxon>
        <taxon>Verrucomicrobiota</taxon>
        <taxon>Verrucomicrobiia</taxon>
        <taxon>Verrucomicrobiales</taxon>
        <taxon>Akkermansiaceae</taxon>
        <taxon>Akkermansia</taxon>
    </lineage>
</organism>
<comment type="function">
    <text evidence="11">Catalyzes the ATP-dependent conversion of 7-carboxy-7-deazaguanine (CDG) to 7-cyano-7-deazaguanine (preQ(0)).</text>
</comment>
<dbReference type="EMBL" id="LT629973">
    <property type="protein sequence ID" value="SEH96548.1"/>
    <property type="molecule type" value="Genomic_DNA"/>
</dbReference>
<evidence type="ECO:0000313" key="13">
    <source>
        <dbReference type="Proteomes" id="UP000176204"/>
    </source>
</evidence>
<feature type="binding site" evidence="11">
    <location>
        <begin position="11"/>
        <end position="21"/>
    </location>
    <ligand>
        <name>ATP</name>
        <dbReference type="ChEBI" id="CHEBI:30616"/>
    </ligand>
</feature>
<evidence type="ECO:0000256" key="6">
    <source>
        <dbReference type="ARBA" id="ARBA00022833"/>
    </source>
</evidence>
<feature type="binding site" evidence="11">
    <location>
        <position position="202"/>
    </location>
    <ligand>
        <name>Zn(2+)</name>
        <dbReference type="ChEBI" id="CHEBI:29105"/>
    </ligand>
</feature>
<evidence type="ECO:0000256" key="8">
    <source>
        <dbReference type="ARBA" id="ARBA00037993"/>
    </source>
</evidence>
<gene>
    <name evidence="11" type="primary">queC</name>
    <name evidence="12" type="ORF">PYTT_2143</name>
</gene>
<sequence length="223" mass="24197">MTAPQTVAVLLSGGLDSTVALHWAARQGRVACALSFDYASNHAQQELACARWQADSLGIPHRVIDITAISRHLDSALLRGADAVPTENYGTDNMKQTVVPFRNGIFLAIAAGIAESDGCGGIVIAAHSGDHSIYPDCRETFMSAMSSAIREGTYAHLEILRPFIDSTKGEIVRIGQQLGVDFAHTYSCYRGKERHCGICATCRERREAFADAHTDDPTVYEQQ</sequence>
<evidence type="ECO:0000256" key="3">
    <source>
        <dbReference type="ARBA" id="ARBA00022723"/>
    </source>
</evidence>
<feature type="binding site" evidence="11">
    <location>
        <position position="188"/>
    </location>
    <ligand>
        <name>Zn(2+)</name>
        <dbReference type="ChEBI" id="CHEBI:29105"/>
    </ligand>
</feature>
<dbReference type="GO" id="GO:0008270">
    <property type="term" value="F:zinc ion binding"/>
    <property type="evidence" value="ECO:0007669"/>
    <property type="project" value="UniProtKB-UniRule"/>
</dbReference>
<dbReference type="HAMAP" id="MF_01633">
    <property type="entry name" value="QueC"/>
    <property type="match status" value="1"/>
</dbReference>
<dbReference type="OrthoDB" id="9789567at2"/>
<dbReference type="Pfam" id="PF06508">
    <property type="entry name" value="QueC"/>
    <property type="match status" value="1"/>
</dbReference>
<dbReference type="InterPro" id="IPR018317">
    <property type="entry name" value="QueC"/>
</dbReference>
<name>A0A1C7PC70_9BACT</name>
<dbReference type="STRING" id="1679444.PYTT_2143"/>
<comment type="catalytic activity">
    <reaction evidence="10 11">
        <text>7-carboxy-7-carbaguanine + NH4(+) + 2 ATP = 7-cyano-7-carbaguanine + 2 AMP + 2 diphosphate + 2 H(+)</text>
        <dbReference type="Rhea" id="RHEA:27982"/>
        <dbReference type="ChEBI" id="CHEBI:15378"/>
        <dbReference type="ChEBI" id="CHEBI:28938"/>
        <dbReference type="ChEBI" id="CHEBI:30616"/>
        <dbReference type="ChEBI" id="CHEBI:33019"/>
        <dbReference type="ChEBI" id="CHEBI:45075"/>
        <dbReference type="ChEBI" id="CHEBI:61036"/>
        <dbReference type="ChEBI" id="CHEBI:456215"/>
        <dbReference type="EC" id="6.3.4.20"/>
    </reaction>
</comment>
<dbReference type="EC" id="6.3.4.20" evidence="9 11"/>
<dbReference type="PANTHER" id="PTHR42914:SF1">
    <property type="entry name" value="7-CYANO-7-DEAZAGUANINE SYNTHASE"/>
    <property type="match status" value="1"/>
</dbReference>
<dbReference type="InterPro" id="IPR014729">
    <property type="entry name" value="Rossmann-like_a/b/a_fold"/>
</dbReference>
<keyword evidence="5 11" id="KW-0671">Queuosine biosynthesis</keyword>
<dbReference type="KEGG" id="agl:PYTT_2143"/>
<proteinExistence type="inferred from homology"/>
<dbReference type="PIRSF" id="PIRSF006293">
    <property type="entry name" value="ExsB"/>
    <property type="match status" value="1"/>
</dbReference>
<comment type="cofactor">
    <cofactor evidence="11">
        <name>Zn(2+)</name>
        <dbReference type="ChEBI" id="CHEBI:29105"/>
    </cofactor>
    <text evidence="11">Binds 1 zinc ion per subunit.</text>
</comment>
<evidence type="ECO:0000256" key="2">
    <source>
        <dbReference type="ARBA" id="ARBA00022598"/>
    </source>
</evidence>
<dbReference type="GO" id="GO:0008616">
    <property type="term" value="P:tRNA queuosine(34) biosynthetic process"/>
    <property type="evidence" value="ECO:0007669"/>
    <property type="project" value="UniProtKB-UniRule"/>
</dbReference>
<evidence type="ECO:0000256" key="7">
    <source>
        <dbReference type="ARBA" id="ARBA00022840"/>
    </source>
</evidence>